<dbReference type="PANTHER" id="PTHR10983">
    <property type="entry name" value="1-ACYLGLYCEROL-3-PHOSPHATE ACYLTRANSFERASE-RELATED"/>
    <property type="match status" value="1"/>
</dbReference>
<dbReference type="GO" id="GO:0012505">
    <property type="term" value="C:endomembrane system"/>
    <property type="evidence" value="ECO:0007669"/>
    <property type="project" value="TreeGrafter"/>
</dbReference>
<keyword evidence="1" id="KW-0812">Transmembrane</keyword>
<dbReference type="STRING" id="55188.A0A2H5NNF8"/>
<sequence length="236" mass="26673">IFFGVRFSSLTGSFSNQILVRMDVKSALIAKDVKKHRSLTPVSVFRGLICLLVLLSTAFTMIIYCGFPSAIVLRFEHTLQQEISSLFVVAFLLGKINKTKRWFCWRVCSCKGALFAYVTTDTEVRLDVFVGRFAIAKGQCHGYIKAFDENTCIWLGISHYGVHFQWEKCIKMLSTFKDPKDPSGLLFPLKGHRFHKCIRSQKYAAENGLPILKNVLLPKTKGFCACLEDLRGSLDA</sequence>
<evidence type="ECO:0000313" key="3">
    <source>
        <dbReference type="Proteomes" id="UP000236630"/>
    </source>
</evidence>
<feature type="non-terminal residue" evidence="2">
    <location>
        <position position="236"/>
    </location>
</feature>
<feature type="non-terminal residue" evidence="2">
    <location>
        <position position="1"/>
    </location>
</feature>
<keyword evidence="1" id="KW-1133">Transmembrane helix</keyword>
<name>A0A2H5NNF8_CITUN</name>
<evidence type="ECO:0000256" key="1">
    <source>
        <dbReference type="SAM" id="Phobius"/>
    </source>
</evidence>
<evidence type="ECO:0000313" key="2">
    <source>
        <dbReference type="EMBL" id="GAY41642.1"/>
    </source>
</evidence>
<protein>
    <submittedName>
        <fullName evidence="2">Uncharacterized protein</fullName>
    </submittedName>
</protein>
<reference evidence="2 3" key="1">
    <citation type="journal article" date="2017" name="Front. Genet.">
        <title>Draft sequencing of the heterozygous diploid genome of Satsuma (Citrus unshiu Marc.) using a hybrid assembly approach.</title>
        <authorList>
            <person name="Shimizu T."/>
            <person name="Tanizawa Y."/>
            <person name="Mochizuki T."/>
            <person name="Nagasaki H."/>
            <person name="Yoshioka T."/>
            <person name="Toyoda A."/>
            <person name="Fujiyama A."/>
            <person name="Kaminuma E."/>
            <person name="Nakamura Y."/>
        </authorList>
    </citation>
    <scope>NUCLEOTIDE SEQUENCE [LARGE SCALE GENOMIC DNA]</scope>
    <source>
        <strain evidence="3">cv. Miyagawa wase</strain>
    </source>
</reference>
<dbReference type="PANTHER" id="PTHR10983:SF74">
    <property type="entry name" value="1-ACYL-SN-GLYCEROL-3-PHOSPHATE ACYLTRANSFERASE 5-RELATED"/>
    <property type="match status" value="1"/>
</dbReference>
<dbReference type="Proteomes" id="UP000236630">
    <property type="component" value="Unassembled WGS sequence"/>
</dbReference>
<accession>A0A2H5NNF8</accession>
<proteinExistence type="predicted"/>
<dbReference type="AlphaFoldDB" id="A0A2H5NNF8"/>
<dbReference type="EMBL" id="BDQV01000014">
    <property type="protein sequence ID" value="GAY41642.1"/>
    <property type="molecule type" value="Genomic_DNA"/>
</dbReference>
<feature type="transmembrane region" description="Helical" evidence="1">
    <location>
        <begin position="44"/>
        <end position="73"/>
    </location>
</feature>
<comment type="caution">
    <text evidence="2">The sequence shown here is derived from an EMBL/GenBank/DDBJ whole genome shotgun (WGS) entry which is preliminary data.</text>
</comment>
<organism evidence="2 3">
    <name type="scientific">Citrus unshiu</name>
    <name type="common">Satsuma mandarin</name>
    <name type="synonym">Citrus nobilis var. unshiu</name>
    <dbReference type="NCBI Taxonomy" id="55188"/>
    <lineage>
        <taxon>Eukaryota</taxon>
        <taxon>Viridiplantae</taxon>
        <taxon>Streptophyta</taxon>
        <taxon>Embryophyta</taxon>
        <taxon>Tracheophyta</taxon>
        <taxon>Spermatophyta</taxon>
        <taxon>Magnoliopsida</taxon>
        <taxon>eudicotyledons</taxon>
        <taxon>Gunneridae</taxon>
        <taxon>Pentapetalae</taxon>
        <taxon>rosids</taxon>
        <taxon>malvids</taxon>
        <taxon>Sapindales</taxon>
        <taxon>Rutaceae</taxon>
        <taxon>Aurantioideae</taxon>
        <taxon>Citrus</taxon>
    </lineage>
</organism>
<keyword evidence="1" id="KW-0472">Membrane</keyword>
<gene>
    <name evidence="2" type="ORF">CUMW_061030</name>
</gene>
<keyword evidence="3" id="KW-1185">Reference proteome</keyword>
<dbReference type="GO" id="GO:0016746">
    <property type="term" value="F:acyltransferase activity"/>
    <property type="evidence" value="ECO:0007669"/>
    <property type="project" value="TreeGrafter"/>
</dbReference>